<dbReference type="AlphaFoldDB" id="A0A067TM20"/>
<organism evidence="1 2">
    <name type="scientific">Galerina marginata (strain CBS 339.88)</name>
    <dbReference type="NCBI Taxonomy" id="685588"/>
    <lineage>
        <taxon>Eukaryota</taxon>
        <taxon>Fungi</taxon>
        <taxon>Dikarya</taxon>
        <taxon>Basidiomycota</taxon>
        <taxon>Agaricomycotina</taxon>
        <taxon>Agaricomycetes</taxon>
        <taxon>Agaricomycetidae</taxon>
        <taxon>Agaricales</taxon>
        <taxon>Agaricineae</taxon>
        <taxon>Strophariaceae</taxon>
        <taxon>Galerina</taxon>
    </lineage>
</organism>
<evidence type="ECO:0000313" key="2">
    <source>
        <dbReference type="Proteomes" id="UP000027222"/>
    </source>
</evidence>
<dbReference type="HOGENOM" id="CLU_030662_0_0_1"/>
<evidence type="ECO:0008006" key="3">
    <source>
        <dbReference type="Google" id="ProtNLM"/>
    </source>
</evidence>
<evidence type="ECO:0000313" key="1">
    <source>
        <dbReference type="EMBL" id="KDR80929.1"/>
    </source>
</evidence>
<name>A0A067TM20_GALM3</name>
<accession>A0A067TM20</accession>
<sequence length="422" mass="48589">MNDPYRQAPISKLHTDVLWRVFAINADMDNDFKSSYQYELAPHSLLALNVLRNSSQVCQRWRSLILESSSLWGCVIELRCLLQERNEWREEVIKRAGQSFLSIKGEVVDHPSNFQEFVFKLLMDLWPRIRKLDIEVKSLDWFLKSSWQVFQRPAPHLQVFKVYLYTRRAPLPDTSGSKRFFSDHAPLLQEFNLYPNCLPIIRLRAPWLSHIRKLSLHRPCPLTIDEILDMLPAMPLLEVLDIQTVFTGVEQQQLSTRPCITLPRLAQLICHENDTLSCFYLLYHILPASGCIPYVQTDSAADLTVEEVTLIRRVLVRYVQNYFTVNPVALCLSVNEEGFDLYQPFTESLFPHEVPSMFLVIQCRPSSAIPLFLDPLSPFISPSLTTLNFVPSGSITTGLPNIIELFESMSLLETLYSSPEGL</sequence>
<keyword evidence="2" id="KW-1185">Reference proteome</keyword>
<reference evidence="2" key="1">
    <citation type="journal article" date="2014" name="Proc. Natl. Acad. Sci. U.S.A.">
        <title>Extensive sampling of basidiomycete genomes demonstrates inadequacy of the white-rot/brown-rot paradigm for wood decay fungi.</title>
        <authorList>
            <person name="Riley R."/>
            <person name="Salamov A.A."/>
            <person name="Brown D.W."/>
            <person name="Nagy L.G."/>
            <person name="Floudas D."/>
            <person name="Held B.W."/>
            <person name="Levasseur A."/>
            <person name="Lombard V."/>
            <person name="Morin E."/>
            <person name="Otillar R."/>
            <person name="Lindquist E.A."/>
            <person name="Sun H."/>
            <person name="LaButti K.M."/>
            <person name="Schmutz J."/>
            <person name="Jabbour D."/>
            <person name="Luo H."/>
            <person name="Baker S.E."/>
            <person name="Pisabarro A.G."/>
            <person name="Walton J.D."/>
            <person name="Blanchette R.A."/>
            <person name="Henrissat B."/>
            <person name="Martin F."/>
            <person name="Cullen D."/>
            <person name="Hibbett D.S."/>
            <person name="Grigoriev I.V."/>
        </authorList>
    </citation>
    <scope>NUCLEOTIDE SEQUENCE [LARGE SCALE GENOMIC DNA]</scope>
    <source>
        <strain evidence="2">CBS 339.88</strain>
    </source>
</reference>
<protein>
    <recommendedName>
        <fullName evidence="3">F-box domain-containing protein</fullName>
    </recommendedName>
</protein>
<dbReference type="EMBL" id="KL142371">
    <property type="protein sequence ID" value="KDR80929.1"/>
    <property type="molecule type" value="Genomic_DNA"/>
</dbReference>
<proteinExistence type="predicted"/>
<dbReference type="OrthoDB" id="3066903at2759"/>
<gene>
    <name evidence="1" type="ORF">GALMADRAFT_222530</name>
</gene>
<dbReference type="Proteomes" id="UP000027222">
    <property type="component" value="Unassembled WGS sequence"/>
</dbReference>